<evidence type="ECO:0008006" key="2">
    <source>
        <dbReference type="Google" id="ProtNLM"/>
    </source>
</evidence>
<proteinExistence type="predicted"/>
<comment type="caution">
    <text evidence="1">The sequence shown here is derived from an EMBL/GenBank/DDBJ whole genome shotgun (WGS) entry which is preliminary data.</text>
</comment>
<reference evidence="1" key="1">
    <citation type="journal article" date="2014" name="Front. Microbiol.">
        <title>High frequency of phylogenetically diverse reductive dehalogenase-homologous genes in deep subseafloor sedimentary metagenomes.</title>
        <authorList>
            <person name="Kawai M."/>
            <person name="Futagami T."/>
            <person name="Toyoda A."/>
            <person name="Takaki Y."/>
            <person name="Nishi S."/>
            <person name="Hori S."/>
            <person name="Arai W."/>
            <person name="Tsubouchi T."/>
            <person name="Morono Y."/>
            <person name="Uchiyama I."/>
            <person name="Ito T."/>
            <person name="Fujiyama A."/>
            <person name="Inagaki F."/>
            <person name="Takami H."/>
        </authorList>
    </citation>
    <scope>NUCLEOTIDE SEQUENCE</scope>
    <source>
        <strain evidence="1">Expedition CK06-06</strain>
    </source>
</reference>
<gene>
    <name evidence="1" type="ORF">S01H1_05911</name>
</gene>
<organism evidence="1">
    <name type="scientific">marine sediment metagenome</name>
    <dbReference type="NCBI Taxonomy" id="412755"/>
    <lineage>
        <taxon>unclassified sequences</taxon>
        <taxon>metagenomes</taxon>
        <taxon>ecological metagenomes</taxon>
    </lineage>
</organism>
<name>X0S7V0_9ZZZZ</name>
<dbReference type="AlphaFoldDB" id="X0S7V0"/>
<sequence>MVSLEASLNNPTTDVIVTIISTGGWTDGGGTTSWNFPNSSGIEVFVAPAAGLTSREYYAANPGSTMVSAGQSTQRLRAQYVYNIKITFTDITISPGGSGFSALRAYSSGADITARSCTFMAGGPHLRFDVLGATALVESCGSFRSNGPAVSIANQMTATIRNMDVQGSLGDGISIQGGATLNADNMRVMGSAAADYTVGSGTFNGSYMVTSDGTAPGTNAFPNETESVHFLAVDDSHWGTGNPLDYQTPVDTAWGLDWDHDTRLTGGLNQVGSDFVGPPSGTGVAVLVSAQPLPGSLAGGGGLA</sequence>
<accession>X0S7V0</accession>
<evidence type="ECO:0000313" key="1">
    <source>
        <dbReference type="EMBL" id="GAF77079.1"/>
    </source>
</evidence>
<dbReference type="EMBL" id="BARS01003068">
    <property type="protein sequence ID" value="GAF77079.1"/>
    <property type="molecule type" value="Genomic_DNA"/>
</dbReference>
<protein>
    <recommendedName>
        <fullName evidence="2">Right handed beta helix domain-containing protein</fullName>
    </recommendedName>
</protein>